<dbReference type="Gene3D" id="3.40.50.1010">
    <property type="entry name" value="5'-nuclease"/>
    <property type="match status" value="1"/>
</dbReference>
<dbReference type="AlphaFoldDB" id="A0A5M8FB95"/>
<evidence type="ECO:0000313" key="3">
    <source>
        <dbReference type="Proteomes" id="UP000322981"/>
    </source>
</evidence>
<dbReference type="RefSeq" id="WP_150094857.1">
    <property type="nucleotide sequence ID" value="NZ_VWXX01000053.1"/>
</dbReference>
<organism evidence="2 3">
    <name type="scientific">Thiohalocapsa marina</name>
    <dbReference type="NCBI Taxonomy" id="424902"/>
    <lineage>
        <taxon>Bacteria</taxon>
        <taxon>Pseudomonadati</taxon>
        <taxon>Pseudomonadota</taxon>
        <taxon>Gammaproteobacteria</taxon>
        <taxon>Chromatiales</taxon>
        <taxon>Chromatiaceae</taxon>
        <taxon>Thiohalocapsa</taxon>
    </lineage>
</organism>
<dbReference type="OrthoDB" id="5624224at2"/>
<comment type="caution">
    <text evidence="2">The sequence shown here is derived from an EMBL/GenBank/DDBJ whole genome shotgun (WGS) entry which is preliminary data.</text>
</comment>
<name>A0A5M8FB95_9GAMM</name>
<sequence length="149" mass="16980">MTAAVTRLYLDNCCFNRPFDDQSQLRVRLETEAKLHIQGEVRAGSYQLVWSYLLDYENGRNPFRERREQIAKWRRYAIADVEASDELIAQADQLGRLGLRNLDALHIACALHGEASCFLTTDDGILKRADQIQGLLVLDPIAFIKETSP</sequence>
<proteinExistence type="predicted"/>
<gene>
    <name evidence="2" type="ORF">F2Q65_18370</name>
</gene>
<protein>
    <submittedName>
        <fullName evidence="2">Type II toxin-antitoxin system VapC family toxin</fullName>
    </submittedName>
</protein>
<dbReference type="EMBL" id="VWXX01000053">
    <property type="protein sequence ID" value="KAA6182148.1"/>
    <property type="molecule type" value="Genomic_DNA"/>
</dbReference>
<dbReference type="InterPro" id="IPR029060">
    <property type="entry name" value="PIN-like_dom_sf"/>
</dbReference>
<dbReference type="InterPro" id="IPR002716">
    <property type="entry name" value="PIN_dom"/>
</dbReference>
<dbReference type="Proteomes" id="UP000322981">
    <property type="component" value="Unassembled WGS sequence"/>
</dbReference>
<evidence type="ECO:0000259" key="1">
    <source>
        <dbReference type="Pfam" id="PF01850"/>
    </source>
</evidence>
<keyword evidence="3" id="KW-1185">Reference proteome</keyword>
<dbReference type="SUPFAM" id="SSF88723">
    <property type="entry name" value="PIN domain-like"/>
    <property type="match status" value="1"/>
</dbReference>
<feature type="domain" description="PIN" evidence="1">
    <location>
        <begin position="10"/>
        <end position="129"/>
    </location>
</feature>
<dbReference type="Pfam" id="PF01850">
    <property type="entry name" value="PIN"/>
    <property type="match status" value="1"/>
</dbReference>
<evidence type="ECO:0000313" key="2">
    <source>
        <dbReference type="EMBL" id="KAA6182148.1"/>
    </source>
</evidence>
<reference evidence="2 3" key="1">
    <citation type="submission" date="2019-09" db="EMBL/GenBank/DDBJ databases">
        <title>Whole-genome sequence of the purple sulfur bacterium Thiohalocapsa marina DSM 19078.</title>
        <authorList>
            <person name="Kyndt J.A."/>
            <person name="Meyer T.E."/>
        </authorList>
    </citation>
    <scope>NUCLEOTIDE SEQUENCE [LARGE SCALE GENOMIC DNA]</scope>
    <source>
        <strain evidence="2 3">DSM 19078</strain>
    </source>
</reference>
<accession>A0A5M8FB95</accession>